<dbReference type="Proteomes" id="UP000564644">
    <property type="component" value="Unassembled WGS sequence"/>
</dbReference>
<proteinExistence type="predicted"/>
<name>A0A7X0SKX6_9BACL</name>
<gene>
    <name evidence="1" type="ORF">H7C18_13420</name>
</gene>
<dbReference type="AlphaFoldDB" id="A0A7X0SKX6"/>
<evidence type="ECO:0000313" key="1">
    <source>
        <dbReference type="EMBL" id="MBB6731915.1"/>
    </source>
</evidence>
<evidence type="ECO:0000313" key="2">
    <source>
        <dbReference type="Proteomes" id="UP000564644"/>
    </source>
</evidence>
<accession>A0A7X0SKX6</accession>
<keyword evidence="2" id="KW-1185">Reference proteome</keyword>
<protein>
    <submittedName>
        <fullName evidence="1">Uncharacterized protein</fullName>
    </submittedName>
</protein>
<comment type="caution">
    <text evidence="1">The sequence shown here is derived from an EMBL/GenBank/DDBJ whole genome shotgun (WGS) entry which is preliminary data.</text>
</comment>
<sequence length="173" mass="20133">MNASINIGIESEELSYYLKEVISDIASEEIRKMVKQQAEEMVRQEITRIVAPIVDSYLETAIVGREHFSAHDRFTSRREVDKFIKAIIMNYLDEPVYHYSKSDNTISGRYAHSASSGRETRAELWIHEKARKFVDTELFDKLESRLNEVAKKLIPSDEKMQEIIKQEVKSLFS</sequence>
<dbReference type="RefSeq" id="WP_185129587.1">
    <property type="nucleotide sequence ID" value="NZ_JACJVO010000016.1"/>
</dbReference>
<organism evidence="1 2">
    <name type="scientific">Cohnella zeiphila</name>
    <dbReference type="NCBI Taxonomy" id="2761120"/>
    <lineage>
        <taxon>Bacteria</taxon>
        <taxon>Bacillati</taxon>
        <taxon>Bacillota</taxon>
        <taxon>Bacilli</taxon>
        <taxon>Bacillales</taxon>
        <taxon>Paenibacillaceae</taxon>
        <taxon>Cohnella</taxon>
    </lineage>
</organism>
<dbReference type="EMBL" id="JACJVO010000016">
    <property type="protein sequence ID" value="MBB6731915.1"/>
    <property type="molecule type" value="Genomic_DNA"/>
</dbReference>
<reference evidence="1 2" key="1">
    <citation type="submission" date="2020-08" db="EMBL/GenBank/DDBJ databases">
        <title>Cohnella phylogeny.</title>
        <authorList>
            <person name="Dunlap C."/>
        </authorList>
    </citation>
    <scope>NUCLEOTIDE SEQUENCE [LARGE SCALE GENOMIC DNA]</scope>
    <source>
        <strain evidence="1 2">CBP 2801</strain>
    </source>
</reference>